<protein>
    <recommendedName>
        <fullName evidence="3">BTB domain-containing protein</fullName>
    </recommendedName>
</protein>
<comment type="caution">
    <text evidence="1">The sequence shown here is derived from an EMBL/GenBank/DDBJ whole genome shotgun (WGS) entry which is preliminary data.</text>
</comment>
<gene>
    <name evidence="1" type="ORF">SLS60_011159</name>
</gene>
<reference evidence="1 2" key="1">
    <citation type="submission" date="2024-02" db="EMBL/GenBank/DDBJ databases">
        <title>De novo assembly and annotation of 12 fungi associated with fruit tree decline syndrome in Ontario, Canada.</title>
        <authorList>
            <person name="Sulman M."/>
            <person name="Ellouze W."/>
            <person name="Ilyukhin E."/>
        </authorList>
    </citation>
    <scope>NUCLEOTIDE SEQUENCE [LARGE SCALE GENOMIC DNA]</scope>
    <source>
        <strain evidence="1 2">M42-189</strain>
    </source>
</reference>
<keyword evidence="2" id="KW-1185">Reference proteome</keyword>
<evidence type="ECO:0000313" key="1">
    <source>
        <dbReference type="EMBL" id="KAL1592743.1"/>
    </source>
</evidence>
<evidence type="ECO:0008006" key="3">
    <source>
        <dbReference type="Google" id="ProtNLM"/>
    </source>
</evidence>
<organism evidence="1 2">
    <name type="scientific">Paraconiothyrium brasiliense</name>
    <dbReference type="NCBI Taxonomy" id="300254"/>
    <lineage>
        <taxon>Eukaryota</taxon>
        <taxon>Fungi</taxon>
        <taxon>Dikarya</taxon>
        <taxon>Ascomycota</taxon>
        <taxon>Pezizomycotina</taxon>
        <taxon>Dothideomycetes</taxon>
        <taxon>Pleosporomycetidae</taxon>
        <taxon>Pleosporales</taxon>
        <taxon>Massarineae</taxon>
        <taxon>Didymosphaeriaceae</taxon>
        <taxon>Paraconiothyrium</taxon>
    </lineage>
</organism>
<name>A0ABR3QLA7_9PLEO</name>
<dbReference type="EMBL" id="JAKJXO020000020">
    <property type="protein sequence ID" value="KAL1592743.1"/>
    <property type="molecule type" value="Genomic_DNA"/>
</dbReference>
<dbReference type="Proteomes" id="UP001521785">
    <property type="component" value="Unassembled WGS sequence"/>
</dbReference>
<proteinExistence type="predicted"/>
<evidence type="ECO:0000313" key="2">
    <source>
        <dbReference type="Proteomes" id="UP001521785"/>
    </source>
</evidence>
<accession>A0ABR3QLA7</accession>
<sequence>MSTTRATADDGAVNSTTSYPLDMSLDSTFINDTAVEYTAVSPEASAPKLHFDHAFAKCCKGTAKRLPGIRQNAVNVMRHKLRIVEASNIAAHDLTFRHTDGLEWTLPSFKAKTHATALTKFMDASDSAVAIFKMSDMHPIAIDMALEHWYSGNYEFQIEDNDEGSDTFKRIMKRARPGGYYDVPRNIIQLHIVVYNGAIALGDKNLAHTAFSKVQQAIYQVSDIAVAEAVVDFVFETDISDCDTDFRLRSLVVTWAYTREEQWMKSTPGRYLHLIEQIPEFARMIKEAQYQSRGEYEAEA</sequence>